<proteinExistence type="predicted"/>
<evidence type="ECO:0000313" key="1">
    <source>
        <dbReference type="EMBL" id="GET00290.1"/>
    </source>
</evidence>
<organism evidence="1 2">
    <name type="scientific">Rhizophagus clarus</name>
    <dbReference type="NCBI Taxonomy" id="94130"/>
    <lineage>
        <taxon>Eukaryota</taxon>
        <taxon>Fungi</taxon>
        <taxon>Fungi incertae sedis</taxon>
        <taxon>Mucoromycota</taxon>
        <taxon>Glomeromycotina</taxon>
        <taxon>Glomeromycetes</taxon>
        <taxon>Glomerales</taxon>
        <taxon>Glomeraceae</taxon>
        <taxon>Rhizophagus</taxon>
    </lineage>
</organism>
<sequence length="86" mass="10214">MNDNDYSNDILKVLKDYSSLNITKFELFGWWNLLPENIKDFIDYKKSLKCYFKLYIDNNLSNGFSLLSSYFNDEILLLPFSSHIPD</sequence>
<gene>
    <name evidence="1" type="ORF">RCL2_002675500</name>
</gene>
<dbReference type="EMBL" id="BLAL01000285">
    <property type="protein sequence ID" value="GET00290.1"/>
    <property type="molecule type" value="Genomic_DNA"/>
</dbReference>
<dbReference type="OrthoDB" id="2374146at2759"/>
<dbReference type="AlphaFoldDB" id="A0A8H3MC77"/>
<dbReference type="Proteomes" id="UP000615446">
    <property type="component" value="Unassembled WGS sequence"/>
</dbReference>
<comment type="caution">
    <text evidence="1">The sequence shown here is derived from an EMBL/GenBank/DDBJ whole genome shotgun (WGS) entry which is preliminary data.</text>
</comment>
<reference evidence="1" key="1">
    <citation type="submission" date="2019-10" db="EMBL/GenBank/DDBJ databases">
        <title>Conservation and host-specific expression of non-tandemly repeated heterogenous ribosome RNA gene in arbuscular mycorrhizal fungi.</title>
        <authorList>
            <person name="Maeda T."/>
            <person name="Kobayashi Y."/>
            <person name="Nakagawa T."/>
            <person name="Ezawa T."/>
            <person name="Yamaguchi K."/>
            <person name="Bino T."/>
            <person name="Nishimoto Y."/>
            <person name="Shigenobu S."/>
            <person name="Kawaguchi M."/>
        </authorList>
    </citation>
    <scope>NUCLEOTIDE SEQUENCE</scope>
    <source>
        <strain evidence="1">HR1</strain>
    </source>
</reference>
<evidence type="ECO:0000313" key="2">
    <source>
        <dbReference type="Proteomes" id="UP000615446"/>
    </source>
</evidence>
<protein>
    <submittedName>
        <fullName evidence="1">Uncharacterized protein</fullName>
    </submittedName>
</protein>
<name>A0A8H3MC77_9GLOM</name>
<accession>A0A8H3MC77</accession>